<dbReference type="Gene3D" id="1.10.10.10">
    <property type="entry name" value="Winged helix-like DNA-binding domain superfamily/Winged helix DNA-binding domain"/>
    <property type="match status" value="1"/>
</dbReference>
<keyword evidence="6" id="KW-1185">Reference proteome</keyword>
<dbReference type="EMBL" id="JBCGDC010000003">
    <property type="protein sequence ID" value="MFB6391796.1"/>
    <property type="molecule type" value="Genomic_DNA"/>
</dbReference>
<evidence type="ECO:0000256" key="1">
    <source>
        <dbReference type="ARBA" id="ARBA00005820"/>
    </source>
</evidence>
<dbReference type="SUPFAM" id="SSF46894">
    <property type="entry name" value="C-terminal effector domain of the bipartite response regulators"/>
    <property type="match status" value="1"/>
</dbReference>
<dbReference type="PANTHER" id="PTHR47691">
    <property type="entry name" value="REGULATOR-RELATED"/>
    <property type="match status" value="1"/>
</dbReference>
<dbReference type="InterPro" id="IPR058852">
    <property type="entry name" value="HTH_77"/>
</dbReference>
<protein>
    <submittedName>
        <fullName evidence="5">BTAD domain-containing putative transcriptional regulator</fullName>
    </submittedName>
</protein>
<dbReference type="Gene3D" id="1.25.40.10">
    <property type="entry name" value="Tetratricopeptide repeat domain"/>
    <property type="match status" value="2"/>
</dbReference>
<evidence type="ECO:0000313" key="6">
    <source>
        <dbReference type="Proteomes" id="UP001582793"/>
    </source>
</evidence>
<reference evidence="5 6" key="1">
    <citation type="submission" date="2024-04" db="EMBL/GenBank/DDBJ databases">
        <title>Polymorphospora sp. isolated from Baiyangdian Lake in Xiong'an New Area.</title>
        <authorList>
            <person name="Zhang X."/>
            <person name="Liu J."/>
        </authorList>
    </citation>
    <scope>NUCLEOTIDE SEQUENCE [LARGE SCALE GENOMIC DNA]</scope>
    <source>
        <strain evidence="5 6">2-325</strain>
    </source>
</reference>
<dbReference type="InterPro" id="IPR016032">
    <property type="entry name" value="Sig_transdc_resp-reg_C-effctor"/>
</dbReference>
<dbReference type="Pfam" id="PF03704">
    <property type="entry name" value="BTAD"/>
    <property type="match status" value="1"/>
</dbReference>
<comment type="caution">
    <text evidence="5">The sequence shown here is derived from an EMBL/GenBank/DDBJ whole genome shotgun (WGS) entry which is preliminary data.</text>
</comment>
<dbReference type="SMART" id="SM01043">
    <property type="entry name" value="BTAD"/>
    <property type="match status" value="1"/>
</dbReference>
<name>A0ABV5CJ11_9ACTN</name>
<dbReference type="InterPro" id="IPR001867">
    <property type="entry name" value="OmpR/PhoB-type_DNA-bd"/>
</dbReference>
<comment type="similarity">
    <text evidence="1">Belongs to the AfsR/DnrI/RedD regulatory family.</text>
</comment>
<dbReference type="PANTHER" id="PTHR47691:SF3">
    <property type="entry name" value="HTH-TYPE TRANSCRIPTIONAL REGULATOR RV0890C-RELATED"/>
    <property type="match status" value="1"/>
</dbReference>
<dbReference type="PRINTS" id="PR00364">
    <property type="entry name" value="DISEASERSIST"/>
</dbReference>
<dbReference type="Pfam" id="PF00486">
    <property type="entry name" value="Trans_reg_C"/>
    <property type="match status" value="1"/>
</dbReference>
<evidence type="ECO:0000313" key="5">
    <source>
        <dbReference type="EMBL" id="MFB6391796.1"/>
    </source>
</evidence>
<proteinExistence type="inferred from homology"/>
<dbReference type="Proteomes" id="UP001582793">
    <property type="component" value="Unassembled WGS sequence"/>
</dbReference>
<dbReference type="InterPro" id="IPR036388">
    <property type="entry name" value="WH-like_DNA-bd_sf"/>
</dbReference>
<evidence type="ECO:0000256" key="3">
    <source>
        <dbReference type="PROSITE-ProRule" id="PRU01091"/>
    </source>
</evidence>
<keyword evidence="2 3" id="KW-0238">DNA-binding</keyword>
<evidence type="ECO:0000256" key="2">
    <source>
        <dbReference type="ARBA" id="ARBA00023125"/>
    </source>
</evidence>
<dbReference type="RefSeq" id="WP_375732736.1">
    <property type="nucleotide sequence ID" value="NZ_JBCGDC010000003.1"/>
</dbReference>
<dbReference type="SUPFAM" id="SSF48452">
    <property type="entry name" value="TPR-like"/>
    <property type="match status" value="2"/>
</dbReference>
<dbReference type="SMART" id="SM00862">
    <property type="entry name" value="Trans_reg_C"/>
    <property type="match status" value="1"/>
</dbReference>
<feature type="DNA-binding region" description="OmpR/PhoB-type" evidence="3">
    <location>
        <begin position="1"/>
        <end position="98"/>
    </location>
</feature>
<organism evidence="5 6">
    <name type="scientific">Polymorphospora lycopeni</name>
    <dbReference type="NCBI Taxonomy" id="3140240"/>
    <lineage>
        <taxon>Bacteria</taxon>
        <taxon>Bacillati</taxon>
        <taxon>Actinomycetota</taxon>
        <taxon>Actinomycetes</taxon>
        <taxon>Micromonosporales</taxon>
        <taxon>Micromonosporaceae</taxon>
        <taxon>Polymorphospora</taxon>
    </lineage>
</organism>
<dbReference type="CDD" id="cd15831">
    <property type="entry name" value="BTAD"/>
    <property type="match status" value="1"/>
</dbReference>
<dbReference type="InterPro" id="IPR027417">
    <property type="entry name" value="P-loop_NTPase"/>
</dbReference>
<dbReference type="Pfam" id="PF25872">
    <property type="entry name" value="HTH_77"/>
    <property type="match status" value="1"/>
</dbReference>
<dbReference type="PROSITE" id="PS51755">
    <property type="entry name" value="OMPR_PHOB"/>
    <property type="match status" value="1"/>
</dbReference>
<dbReference type="InterPro" id="IPR011990">
    <property type="entry name" value="TPR-like_helical_dom_sf"/>
</dbReference>
<dbReference type="CDD" id="cd00383">
    <property type="entry name" value="trans_reg_C"/>
    <property type="match status" value="1"/>
</dbReference>
<gene>
    <name evidence="5" type="ORF">AAFH96_01585</name>
</gene>
<feature type="domain" description="OmpR/PhoB-type" evidence="4">
    <location>
        <begin position="1"/>
        <end position="98"/>
    </location>
</feature>
<dbReference type="Gene3D" id="3.40.50.300">
    <property type="entry name" value="P-loop containing nucleotide triphosphate hydrolases"/>
    <property type="match status" value="1"/>
</dbReference>
<dbReference type="InterPro" id="IPR005158">
    <property type="entry name" value="BTAD"/>
</dbReference>
<dbReference type="SUPFAM" id="SSF52540">
    <property type="entry name" value="P-loop containing nucleoside triphosphate hydrolases"/>
    <property type="match status" value="1"/>
</dbReference>
<accession>A0ABV5CJ11</accession>
<sequence>MSIQFRVLGPLTAELDGEPVDLGGRRPRMVLASLIAAQGRVLSTERLVEQVWSDGPPPTTATLFSYVAALRRALEPNRAARTPARLLVREGTGYAIRVPPETIDAERFTALVTAGDRQLDRGDPTGALESLNEGLALWRGQAYGDFVDAPFTVSEVARLESLRAVAREQRLAAMLAVGEHSTAIGELEALVIDHPLRERGWELLAVALYRAGRQGDALAVLRQARERLAADLGSDPGPGLLRVQAAILNQDESLDQPVGDGPAPARQVRVALPASRNVSVAHSSFVGRTAELATLSDLLARHRLVTVTGPGGIGKTRLVLELCRGREDADGPWVVELAGLREPTLVARTVAETVGIPGNPGADELAAVLAEREMVLVLDNAEHLLTAVAGLARTLLGRCPGLRLLVTTRQPLAVAGEAVLDVAPLPPDDAVELLVQRIAAVLPGAGPADVDRPTAAQVCRDLDGLPLAIELAAAQSRALSLREIAFQLDDRFTLLDTGHGDDHRHATLENTIGWSYHLLTEPEQRLFRQLSVFDGGFDLDAVRLVGGGLPVSQVVPSLLGLVRKSLVAADAGTTPRRYRMLESVRLYAAALLRDDELHDARARHRSWLLGLVETGEQRLPTPDGDTWLARLGLERDNIRAALASALAVGDPLCAARICGALAWFWYRTGQIAEGLRWGRRTLAALDGRRPAADAVPDGWTLARARLLMTIGGVSYLAGEHAAAIRALRTSADLCERVGARDAHTTAVIYLASVTAISGDIASALPLADQAVRLAEVVNRPWALAEALTVRAQLSRACTDLPRARAELARANELARSCGHRWAVISSDWVDSKVSVDLGMPGRARNTLTTLLLESDPATDRSSWLATAHSLAGALGRTGRAGDGAVLLGAVAALGTPIGYFPERMDPFDSPGDAAAVRAALDDGAFDAGFARGRQLGWPELIELIVSLAGPDNRWTGPAGVTGPVAR</sequence>
<evidence type="ECO:0000259" key="4">
    <source>
        <dbReference type="PROSITE" id="PS51755"/>
    </source>
</evidence>